<sequence length="342" mass="35971">MGISENYGKLYFGELLCGEQNSICDVPGVLVGHKTLAHEEIQTGVTAVLPHGGNLFRDKVPAAVHVINGFGKTAGSIQISELGTLETPILLTNTLSVGTVSDALVRYMLRQNPEIGVDTGTVNPVVLECNDGYLNDIRSLSVTVRDVEEALNSASVHCEEGAVGAGRGMSCFGLKGGIGTASRVLEFDGVPYTMGVLVLTNFGSLEDFTICGNRVGEQISLDLASEEDKGSIIVLLGTDLPLSARQLSRVARRAAVGISRTGGLCGNGSGEIALAFSTAQYIPHESEAAVLQLSVLSEACMNQVFRAAAFATEEAIISSMLHAETVEGRAGNTRRSLLGFWP</sequence>
<evidence type="ECO:0000313" key="3">
    <source>
        <dbReference type="Proteomes" id="UP001524473"/>
    </source>
</evidence>
<keyword evidence="3" id="KW-1185">Reference proteome</keyword>
<name>A0ABT1RYK8_9FIRM</name>
<dbReference type="InterPro" id="IPR016117">
    <property type="entry name" value="ArgJ-like_dom_sf"/>
</dbReference>
<gene>
    <name evidence="2" type="ORF">NE695_07510</name>
</gene>
<dbReference type="Proteomes" id="UP001524473">
    <property type="component" value="Unassembled WGS sequence"/>
</dbReference>
<evidence type="ECO:0000256" key="1">
    <source>
        <dbReference type="ARBA" id="ARBA00007068"/>
    </source>
</evidence>
<dbReference type="PANTHER" id="PTHR36512">
    <property type="entry name" value="D-AMINOPEPTIDASE"/>
    <property type="match status" value="1"/>
</dbReference>
<dbReference type="Gene3D" id="3.60.70.12">
    <property type="entry name" value="L-amino peptidase D-ALA esterase/amidase"/>
    <property type="match status" value="1"/>
</dbReference>
<dbReference type="InterPro" id="IPR005321">
    <property type="entry name" value="Peptidase_S58_DmpA"/>
</dbReference>
<dbReference type="PANTHER" id="PTHR36512:SF3">
    <property type="entry name" value="BLR5678 PROTEIN"/>
    <property type="match status" value="1"/>
</dbReference>
<dbReference type="GeneID" id="90531998"/>
<evidence type="ECO:0000313" key="2">
    <source>
        <dbReference type="EMBL" id="MCQ4839757.1"/>
    </source>
</evidence>
<dbReference type="EMBL" id="JANFZH010000014">
    <property type="protein sequence ID" value="MCQ4839757.1"/>
    <property type="molecule type" value="Genomic_DNA"/>
</dbReference>
<organism evidence="2 3">
    <name type="scientific">Neglectibacter timonensis</name>
    <dbReference type="NCBI Taxonomy" id="1776382"/>
    <lineage>
        <taxon>Bacteria</taxon>
        <taxon>Bacillati</taxon>
        <taxon>Bacillota</taxon>
        <taxon>Clostridia</taxon>
        <taxon>Eubacteriales</taxon>
        <taxon>Oscillospiraceae</taxon>
        <taxon>Neglectibacter</taxon>
    </lineage>
</organism>
<comment type="similarity">
    <text evidence="1">Belongs to the peptidase S58 family.</text>
</comment>
<reference evidence="2 3" key="1">
    <citation type="submission" date="2022-06" db="EMBL/GenBank/DDBJ databases">
        <title>Isolation of gut microbiota from human fecal samples.</title>
        <authorList>
            <person name="Pamer E.G."/>
            <person name="Barat B."/>
            <person name="Waligurski E."/>
            <person name="Medina S."/>
            <person name="Paddock L."/>
            <person name="Mostad J."/>
        </authorList>
    </citation>
    <scope>NUCLEOTIDE SEQUENCE [LARGE SCALE GENOMIC DNA]</scope>
    <source>
        <strain evidence="2 3">DFI.9.73</strain>
    </source>
</reference>
<dbReference type="RefSeq" id="WP_066862741.1">
    <property type="nucleotide sequence ID" value="NZ_CABKVV010000013.1"/>
</dbReference>
<dbReference type="Pfam" id="PF03576">
    <property type="entry name" value="Peptidase_S58"/>
    <property type="match status" value="1"/>
</dbReference>
<protein>
    <submittedName>
        <fullName evidence="2">P1 family peptidase</fullName>
    </submittedName>
</protein>
<dbReference type="CDD" id="cd02253">
    <property type="entry name" value="DmpA"/>
    <property type="match status" value="1"/>
</dbReference>
<dbReference type="SUPFAM" id="SSF56266">
    <property type="entry name" value="DmpA/ArgJ-like"/>
    <property type="match status" value="1"/>
</dbReference>
<proteinExistence type="inferred from homology"/>
<accession>A0ABT1RYK8</accession>
<comment type="caution">
    <text evidence="2">The sequence shown here is derived from an EMBL/GenBank/DDBJ whole genome shotgun (WGS) entry which is preliminary data.</text>
</comment>